<name>A0A2Z6LHA4_TRISU</name>
<dbReference type="Gene3D" id="3.30.70.330">
    <property type="match status" value="1"/>
</dbReference>
<dbReference type="FunFam" id="3.30.70.330:FF:000378">
    <property type="entry name" value="Cleavage stimulating factor 64"/>
    <property type="match status" value="1"/>
</dbReference>
<dbReference type="Pfam" id="PF00076">
    <property type="entry name" value="RRM_1"/>
    <property type="match status" value="1"/>
</dbReference>
<dbReference type="GO" id="GO:0031124">
    <property type="term" value="P:mRNA 3'-end processing"/>
    <property type="evidence" value="ECO:0007669"/>
    <property type="project" value="InterPro"/>
</dbReference>
<dbReference type="InterPro" id="IPR026896">
    <property type="entry name" value="CSTF_C"/>
</dbReference>
<dbReference type="AlphaFoldDB" id="A0A2Z6LHA4"/>
<proteinExistence type="predicted"/>
<dbReference type="EMBL" id="DF973135">
    <property type="protein sequence ID" value="GAU13263.1"/>
    <property type="molecule type" value="Genomic_DNA"/>
</dbReference>
<keyword evidence="7" id="KW-1185">Reference proteome</keyword>
<dbReference type="Proteomes" id="UP000242715">
    <property type="component" value="Unassembled WGS sequence"/>
</dbReference>
<evidence type="ECO:0000256" key="3">
    <source>
        <dbReference type="PROSITE-ProRule" id="PRU00176"/>
    </source>
</evidence>
<evidence type="ECO:0000256" key="4">
    <source>
        <dbReference type="SAM" id="MobiDB-lite"/>
    </source>
</evidence>
<feature type="domain" description="RRM" evidence="5">
    <location>
        <begin position="9"/>
        <end position="87"/>
    </location>
</feature>
<dbReference type="GO" id="GO:0003729">
    <property type="term" value="F:mRNA binding"/>
    <property type="evidence" value="ECO:0007669"/>
    <property type="project" value="TreeGrafter"/>
</dbReference>
<sequence>MASSQSQHRCVFVGNIPYDATEEQLIEICQEVGPVVSFRLVIDRETGKPKGYGFCEYKDEETALSARRNLQGYEINGRQLRVDFAENDKGTDRNKDQWCSRAMRLSTATPYACEVPLRVATTISDWKAALSRYHNPQKQVGIPAVQGDSAQAAQHQPIGLHIAITAAAVMTAALGGAQTGIQSNQNDVKAQIMLGMVTPQMLQLPNLRQVSDQTSQSLMNEGLLSQPQQTLVQTVAALPPYGQSNLQSGMAPYIQEGQVSTLPHNPLAPNQLTTNPKPPMQPRIPLQHYPSNQFVQLGTGQSNLMHPSVRPPPLGSLSVRPPIQPANSAALNQQSHAPYLQHPVRVGNSTVSHNIQMVRPDASFQAGPSTSSGIPQLFSKEGNSKYSNMSSGVVENTGMVRDIPESFTRPSKLTKLNDGRGSSLAAVTAVMPVSNGSSHMLGSSSLPVPAVPKAEVLHSDQQSSQSQLPSDVESALLQQVLNLTPEQLSSLPPDQQQQVIQLQQALKRDQMQHS</sequence>
<evidence type="ECO:0000259" key="5">
    <source>
        <dbReference type="PROSITE" id="PS50102"/>
    </source>
</evidence>
<reference evidence="7" key="1">
    <citation type="journal article" date="2017" name="Front. Plant Sci.">
        <title>Climate Clever Clovers: New Paradigm to Reduce the Environmental Footprint of Ruminants by Breeding Low Methanogenic Forages Utilizing Haplotype Variation.</title>
        <authorList>
            <person name="Kaur P."/>
            <person name="Appels R."/>
            <person name="Bayer P.E."/>
            <person name="Keeble-Gagnere G."/>
            <person name="Wang J."/>
            <person name="Hirakawa H."/>
            <person name="Shirasawa K."/>
            <person name="Vercoe P."/>
            <person name="Stefanova K."/>
            <person name="Durmic Z."/>
            <person name="Nichols P."/>
            <person name="Revell C."/>
            <person name="Isobe S.N."/>
            <person name="Edwards D."/>
            <person name="Erskine W."/>
        </authorList>
    </citation>
    <scope>NUCLEOTIDE SEQUENCE [LARGE SCALE GENOMIC DNA]</scope>
    <source>
        <strain evidence="7">cv. Daliak</strain>
    </source>
</reference>
<accession>A0A2Z6LHA4</accession>
<dbReference type="FunFam" id="1.10.20.70:FF:000002">
    <property type="entry name" value="Related to Cleavage stimulation factor"/>
    <property type="match status" value="1"/>
</dbReference>
<evidence type="ECO:0000256" key="2">
    <source>
        <dbReference type="ARBA" id="ARBA00023242"/>
    </source>
</evidence>
<dbReference type="CDD" id="cd12398">
    <property type="entry name" value="RRM_CSTF2_RNA15_like"/>
    <property type="match status" value="1"/>
</dbReference>
<dbReference type="PANTHER" id="PTHR45735:SF2">
    <property type="entry name" value="CLEAVAGE STIMULATION FACTOR SUBUNIT 2"/>
    <property type="match status" value="1"/>
</dbReference>
<dbReference type="GO" id="GO:0005847">
    <property type="term" value="C:mRNA cleavage and polyadenylation specificity factor complex"/>
    <property type="evidence" value="ECO:0007669"/>
    <property type="project" value="TreeGrafter"/>
</dbReference>
<dbReference type="Gene3D" id="1.10.20.70">
    <property type="entry name" value="Transcription termination and cleavage factor, C-terminal domain"/>
    <property type="match status" value="1"/>
</dbReference>
<dbReference type="InterPro" id="IPR038192">
    <property type="entry name" value="CSTF_C_sf"/>
</dbReference>
<keyword evidence="2" id="KW-0539">Nucleus</keyword>
<gene>
    <name evidence="6" type="ORF">TSUD_42170</name>
</gene>
<dbReference type="PANTHER" id="PTHR45735">
    <property type="entry name" value="CLEAVAGE STIMULATION FACTOR SUBUNIT 2"/>
    <property type="match status" value="1"/>
</dbReference>
<dbReference type="Pfam" id="PF14304">
    <property type="entry name" value="CSTF_C"/>
    <property type="match status" value="1"/>
</dbReference>
<dbReference type="InterPro" id="IPR012677">
    <property type="entry name" value="Nucleotide-bd_a/b_plait_sf"/>
</dbReference>
<dbReference type="InterPro" id="IPR000504">
    <property type="entry name" value="RRM_dom"/>
</dbReference>
<keyword evidence="3" id="KW-0694">RNA-binding</keyword>
<feature type="region of interest" description="Disordered" evidence="4">
    <location>
        <begin position="363"/>
        <end position="383"/>
    </location>
</feature>
<organism evidence="6 7">
    <name type="scientific">Trifolium subterraneum</name>
    <name type="common">Subterranean clover</name>
    <dbReference type="NCBI Taxonomy" id="3900"/>
    <lineage>
        <taxon>Eukaryota</taxon>
        <taxon>Viridiplantae</taxon>
        <taxon>Streptophyta</taxon>
        <taxon>Embryophyta</taxon>
        <taxon>Tracheophyta</taxon>
        <taxon>Spermatophyta</taxon>
        <taxon>Magnoliopsida</taxon>
        <taxon>eudicotyledons</taxon>
        <taxon>Gunneridae</taxon>
        <taxon>Pentapetalae</taxon>
        <taxon>rosids</taxon>
        <taxon>fabids</taxon>
        <taxon>Fabales</taxon>
        <taxon>Fabaceae</taxon>
        <taxon>Papilionoideae</taxon>
        <taxon>50 kb inversion clade</taxon>
        <taxon>NPAAA clade</taxon>
        <taxon>Hologalegina</taxon>
        <taxon>IRL clade</taxon>
        <taxon>Trifolieae</taxon>
        <taxon>Trifolium</taxon>
    </lineage>
</organism>
<dbReference type="InterPro" id="IPR035979">
    <property type="entry name" value="RBD_domain_sf"/>
</dbReference>
<dbReference type="OrthoDB" id="272703at2759"/>
<dbReference type="SMART" id="SM00360">
    <property type="entry name" value="RRM"/>
    <property type="match status" value="1"/>
</dbReference>
<comment type="subcellular location">
    <subcellularLocation>
        <location evidence="1">Nucleus</location>
    </subcellularLocation>
</comment>
<protein>
    <recommendedName>
        <fullName evidence="5">RRM domain-containing protein</fullName>
    </recommendedName>
</protein>
<dbReference type="SUPFAM" id="SSF54928">
    <property type="entry name" value="RNA-binding domain, RBD"/>
    <property type="match status" value="1"/>
</dbReference>
<evidence type="ECO:0000313" key="6">
    <source>
        <dbReference type="EMBL" id="GAU13263.1"/>
    </source>
</evidence>
<evidence type="ECO:0000256" key="1">
    <source>
        <dbReference type="ARBA" id="ARBA00004123"/>
    </source>
</evidence>
<evidence type="ECO:0000313" key="7">
    <source>
        <dbReference type="Proteomes" id="UP000242715"/>
    </source>
</evidence>
<dbReference type="PROSITE" id="PS50102">
    <property type="entry name" value="RRM"/>
    <property type="match status" value="1"/>
</dbReference>